<reference evidence="3" key="1">
    <citation type="submission" date="2018-05" db="EMBL/GenBank/DDBJ databases">
        <authorList>
            <person name="Lanie J.A."/>
            <person name="Ng W.-L."/>
            <person name="Kazmierczak K.M."/>
            <person name="Andrzejewski T.M."/>
            <person name="Davidsen T.M."/>
            <person name="Wayne K.J."/>
            <person name="Tettelin H."/>
            <person name="Glass J.I."/>
            <person name="Rusch D."/>
            <person name="Podicherti R."/>
            <person name="Tsui H.-C.T."/>
            <person name="Winkler M.E."/>
        </authorList>
    </citation>
    <scope>NUCLEOTIDE SEQUENCE</scope>
</reference>
<dbReference type="SUPFAM" id="SSF55144">
    <property type="entry name" value="LigT-like"/>
    <property type="match status" value="1"/>
</dbReference>
<dbReference type="AlphaFoldDB" id="A0A381Y4F3"/>
<dbReference type="Gene3D" id="3.90.1140.10">
    <property type="entry name" value="Cyclic phosphodiesterase"/>
    <property type="match status" value="1"/>
</dbReference>
<sequence length="191" mass="21528">MKNKLLRTFVAITVPSEVGSIKQMLISTMENDKADIRWVKHSNLHLTVKFLGYTPEDDITSLCSDIDNLVKKHNPFNLSVSGTGCFPNTMKPSVLYLDVSGDHKPLSLIVNEAEELFSNRGYPKVKDTFIPHITLARIKYPQKFTPDITSFLNSSYDGIDFPVNHLQFFSSEILPEGVFYNLLGTFPLADI</sequence>
<evidence type="ECO:0000256" key="1">
    <source>
        <dbReference type="ARBA" id="ARBA00022801"/>
    </source>
</evidence>
<accession>A0A381Y4F3</accession>
<dbReference type="Pfam" id="PF02834">
    <property type="entry name" value="LigT_PEase"/>
    <property type="match status" value="2"/>
</dbReference>
<dbReference type="InterPro" id="IPR009097">
    <property type="entry name" value="Cyclic_Pdiesterase"/>
</dbReference>
<keyword evidence="1" id="KW-0378">Hydrolase</keyword>
<dbReference type="GO" id="GO:0004113">
    <property type="term" value="F:2',3'-cyclic-nucleotide 3'-phosphodiesterase activity"/>
    <property type="evidence" value="ECO:0007669"/>
    <property type="project" value="InterPro"/>
</dbReference>
<name>A0A381Y4F3_9ZZZZ</name>
<dbReference type="PANTHER" id="PTHR35561">
    <property type="entry name" value="RNA 2',3'-CYCLIC PHOSPHODIESTERASE"/>
    <property type="match status" value="1"/>
</dbReference>
<dbReference type="EMBL" id="UINC01017342">
    <property type="protein sequence ID" value="SVA71760.1"/>
    <property type="molecule type" value="Genomic_DNA"/>
</dbReference>
<feature type="domain" description="Phosphoesterase HXTX" evidence="2">
    <location>
        <begin position="30"/>
        <end position="96"/>
    </location>
</feature>
<dbReference type="NCBIfam" id="TIGR02258">
    <property type="entry name" value="2_5_ligase"/>
    <property type="match status" value="1"/>
</dbReference>
<evidence type="ECO:0000259" key="2">
    <source>
        <dbReference type="Pfam" id="PF02834"/>
    </source>
</evidence>
<protein>
    <recommendedName>
        <fullName evidence="2">Phosphoesterase HXTX domain-containing protein</fullName>
    </recommendedName>
</protein>
<dbReference type="HAMAP" id="MF_01940">
    <property type="entry name" value="RNA_CPDase"/>
    <property type="match status" value="1"/>
</dbReference>
<dbReference type="InterPro" id="IPR004175">
    <property type="entry name" value="RNA_CPDase"/>
</dbReference>
<evidence type="ECO:0000313" key="3">
    <source>
        <dbReference type="EMBL" id="SVA71760.1"/>
    </source>
</evidence>
<feature type="domain" description="Phosphoesterase HXTX" evidence="2">
    <location>
        <begin position="104"/>
        <end position="180"/>
    </location>
</feature>
<dbReference type="GO" id="GO:0008664">
    <property type="term" value="F:RNA 2',3'-cyclic 3'-phosphodiesterase activity"/>
    <property type="evidence" value="ECO:0007669"/>
    <property type="project" value="InterPro"/>
</dbReference>
<dbReference type="InterPro" id="IPR014051">
    <property type="entry name" value="Phosphoesterase_HXTX"/>
</dbReference>
<proteinExistence type="inferred from homology"/>
<organism evidence="3">
    <name type="scientific">marine metagenome</name>
    <dbReference type="NCBI Taxonomy" id="408172"/>
    <lineage>
        <taxon>unclassified sequences</taxon>
        <taxon>metagenomes</taxon>
        <taxon>ecological metagenomes</taxon>
    </lineage>
</organism>
<dbReference type="PANTHER" id="PTHR35561:SF1">
    <property type="entry name" value="RNA 2',3'-CYCLIC PHOSPHODIESTERASE"/>
    <property type="match status" value="1"/>
</dbReference>
<gene>
    <name evidence="3" type="ORF">METZ01_LOCUS124614</name>
</gene>